<keyword evidence="2" id="KW-0408">Iron</keyword>
<keyword evidence="4" id="KW-1185">Reference proteome</keyword>
<proteinExistence type="predicted"/>
<dbReference type="InterPro" id="IPR011043">
    <property type="entry name" value="Gal_Oxase/kelch_b-propeller"/>
</dbReference>
<evidence type="ECO:0000313" key="3">
    <source>
        <dbReference type="EMBL" id="KAK7452785.1"/>
    </source>
</evidence>
<gene>
    <name evidence="3" type="ORF">VKT23_012188</name>
</gene>
<evidence type="ECO:0000256" key="1">
    <source>
        <dbReference type="ARBA" id="ARBA00022737"/>
    </source>
</evidence>
<name>A0ABR1J7M7_9AGAR</name>
<dbReference type="InterPro" id="IPR015915">
    <property type="entry name" value="Kelch-typ_b-propeller"/>
</dbReference>
<dbReference type="Proteomes" id="UP001498398">
    <property type="component" value="Unassembled WGS sequence"/>
</dbReference>
<evidence type="ECO:0000256" key="2">
    <source>
        <dbReference type="ARBA" id="ARBA00023004"/>
    </source>
</evidence>
<evidence type="ECO:0000313" key="4">
    <source>
        <dbReference type="Proteomes" id="UP001498398"/>
    </source>
</evidence>
<dbReference type="PANTHER" id="PTHR47435:SF4">
    <property type="entry name" value="KELCH REPEAT PROTEIN (AFU_ORTHOLOGUE AFUA_5G12780)"/>
    <property type="match status" value="1"/>
</dbReference>
<comment type="caution">
    <text evidence="3">The sequence shown here is derived from an EMBL/GenBank/DDBJ whole genome shotgun (WGS) entry which is preliminary data.</text>
</comment>
<reference evidence="3 4" key="1">
    <citation type="submission" date="2024-01" db="EMBL/GenBank/DDBJ databases">
        <title>A draft genome for the cacao thread blight pathogen Marasmiellus scandens.</title>
        <authorList>
            <person name="Baruah I.K."/>
            <person name="Leung J."/>
            <person name="Bukari Y."/>
            <person name="Amoako-Attah I."/>
            <person name="Meinhardt L.W."/>
            <person name="Bailey B.A."/>
            <person name="Cohen S.P."/>
        </authorList>
    </citation>
    <scope>NUCLEOTIDE SEQUENCE [LARGE SCALE GENOMIC DNA]</scope>
    <source>
        <strain evidence="3 4">GH-19</strain>
    </source>
</reference>
<accession>A0ABR1J7M7</accession>
<evidence type="ECO:0008006" key="5">
    <source>
        <dbReference type="Google" id="ProtNLM"/>
    </source>
</evidence>
<protein>
    <recommendedName>
        <fullName evidence="5">Nitrile-specifier protein 5</fullName>
    </recommendedName>
</protein>
<sequence length="397" mass="42638">MSTPIVRWSLLLKSTRSAGIVPRSSHNIAVSKNGLLAIYGGELKPRTPVDSAVSSSDAAEGAQTARGSIHVYELTCSIASSETGSSSVLKSLKPVLKGSGTSFDDPEPRVGATLVPDSNSDCFYLWGGRGGVDMAPLDPTQAGIWRATISGDKSVGLCWDRIPSVNEQDAPEPRSYHASVLHEGKVYIHAGCPASGRLTTMHSFDLTTGTWRALTSAPEPGRGGTVLAVSIFKGKDVILRFGGFAGYELPTSDNMGVVDIYSIHNDKWTTERAEADPEYGFPGSRSVHGFVGLPRTRENGNAIAVLYHGERDASSLGHAGAGVFWDDVWVLYDENEGLQWRKAIVEGDERPEARGWFPSAVWNSQPGKSKVVMHGGLVSSNARMDDLWVMDLKLGNH</sequence>
<keyword evidence="1" id="KW-0677">Repeat</keyword>
<dbReference type="Pfam" id="PF24681">
    <property type="entry name" value="Kelch_KLHDC2_KLHL20_DRC7"/>
    <property type="match status" value="1"/>
</dbReference>
<organism evidence="3 4">
    <name type="scientific">Marasmiellus scandens</name>
    <dbReference type="NCBI Taxonomy" id="2682957"/>
    <lineage>
        <taxon>Eukaryota</taxon>
        <taxon>Fungi</taxon>
        <taxon>Dikarya</taxon>
        <taxon>Basidiomycota</taxon>
        <taxon>Agaricomycotina</taxon>
        <taxon>Agaricomycetes</taxon>
        <taxon>Agaricomycetidae</taxon>
        <taxon>Agaricales</taxon>
        <taxon>Marasmiineae</taxon>
        <taxon>Omphalotaceae</taxon>
        <taxon>Marasmiellus</taxon>
    </lineage>
</organism>
<dbReference type="PANTHER" id="PTHR47435">
    <property type="entry name" value="KELCH REPEAT PROTEIN (AFU_ORTHOLOGUE AFUA_5G12780)"/>
    <property type="match status" value="1"/>
</dbReference>
<dbReference type="EMBL" id="JBANRG010000028">
    <property type="protein sequence ID" value="KAK7452785.1"/>
    <property type="molecule type" value="Genomic_DNA"/>
</dbReference>
<dbReference type="SUPFAM" id="SSF50965">
    <property type="entry name" value="Galactose oxidase, central domain"/>
    <property type="match status" value="1"/>
</dbReference>
<dbReference type="Gene3D" id="2.120.10.80">
    <property type="entry name" value="Kelch-type beta propeller"/>
    <property type="match status" value="1"/>
</dbReference>